<evidence type="ECO:0000259" key="3">
    <source>
        <dbReference type="Pfam" id="PF00156"/>
    </source>
</evidence>
<evidence type="ECO:0000256" key="1">
    <source>
        <dbReference type="ARBA" id="ARBA00022676"/>
    </source>
</evidence>
<dbReference type="EMBL" id="CAMAPC010000014">
    <property type="protein sequence ID" value="CAH9063040.1"/>
    <property type="molecule type" value="Genomic_DNA"/>
</dbReference>
<dbReference type="EMBL" id="CAMAPD010000005">
    <property type="protein sequence ID" value="CAH9056587.1"/>
    <property type="molecule type" value="Genomic_DNA"/>
</dbReference>
<evidence type="ECO:0000313" key="6">
    <source>
        <dbReference type="Proteomes" id="UP001152467"/>
    </source>
</evidence>
<dbReference type="Pfam" id="PF00156">
    <property type="entry name" value="Pribosyltran"/>
    <property type="match status" value="1"/>
</dbReference>
<protein>
    <recommendedName>
        <fullName evidence="3">Phosphoribosyltransferase domain-containing protein</fullName>
    </recommendedName>
</protein>
<dbReference type="InterPro" id="IPR029057">
    <property type="entry name" value="PRTase-like"/>
</dbReference>
<name>A0A9W4W1R2_9GAMM</name>
<dbReference type="SUPFAM" id="SSF53271">
    <property type="entry name" value="PRTase-like"/>
    <property type="match status" value="1"/>
</dbReference>
<dbReference type="PANTHER" id="PTHR43363:SF1">
    <property type="entry name" value="HYPOXANTHINE-GUANINE PHOSPHORIBOSYLTRANSFERASE"/>
    <property type="match status" value="1"/>
</dbReference>
<comment type="caution">
    <text evidence="5">The sequence shown here is derived from an EMBL/GenBank/DDBJ whole genome shotgun (WGS) entry which is preliminary data.</text>
</comment>
<evidence type="ECO:0000313" key="5">
    <source>
        <dbReference type="EMBL" id="CAH9063040.1"/>
    </source>
</evidence>
<dbReference type="Proteomes" id="UP001152485">
    <property type="component" value="Unassembled WGS sequence"/>
</dbReference>
<proteinExistence type="predicted"/>
<dbReference type="GO" id="GO:0016757">
    <property type="term" value="F:glycosyltransferase activity"/>
    <property type="evidence" value="ECO:0007669"/>
    <property type="project" value="UniProtKB-KW"/>
</dbReference>
<evidence type="ECO:0000313" key="7">
    <source>
        <dbReference type="Proteomes" id="UP001152485"/>
    </source>
</evidence>
<dbReference type="PANTHER" id="PTHR43363">
    <property type="entry name" value="HYPOXANTHINE PHOSPHORIBOSYLTRANSFERASE"/>
    <property type="match status" value="1"/>
</dbReference>
<reference evidence="5 7" key="1">
    <citation type="submission" date="2022-07" db="EMBL/GenBank/DDBJ databases">
        <authorList>
            <person name="Criscuolo A."/>
        </authorList>
    </citation>
    <scope>NUCLEOTIDE SEQUENCE</scope>
    <source>
        <strain evidence="7">CIP 111951</strain>
        <strain evidence="5">CIP111854</strain>
        <strain evidence="4">CIP111951</strain>
    </source>
</reference>
<keyword evidence="2" id="KW-0808">Transferase</keyword>
<dbReference type="InterPro" id="IPR000836">
    <property type="entry name" value="PRTase_dom"/>
</dbReference>
<keyword evidence="1" id="KW-0328">Glycosyltransferase</keyword>
<sequence>MLLYVIFESYTLCLSSYHTTLFAFSRGFCMSDKCYITAQQLLEDSFRVAAQVYEDDFRPDFIIGIWRGGAPIGIAVQEYYDYKGIETDHIAVRTSSYYGIGKQSKEIKVHGLHYIIENANAGDSLLIVDDVFDSGRSIYALKEKLAELMRLNLPKDIRVACPYYKPNNTKVPMKPDYYIHESDEWLVFPHELSGLTPDEIIAGKSDLSNIKALFK</sequence>
<dbReference type="AlphaFoldDB" id="A0A9W4W1R2"/>
<dbReference type="CDD" id="cd06223">
    <property type="entry name" value="PRTases_typeI"/>
    <property type="match status" value="1"/>
</dbReference>
<evidence type="ECO:0000256" key="2">
    <source>
        <dbReference type="ARBA" id="ARBA00022679"/>
    </source>
</evidence>
<dbReference type="Gene3D" id="3.40.50.2020">
    <property type="match status" value="1"/>
</dbReference>
<accession>A0A9W4W1R2</accession>
<organism evidence="5 6">
    <name type="scientific">Pseudoalteromonas holothuriae</name>
    <dbReference type="NCBI Taxonomy" id="2963714"/>
    <lineage>
        <taxon>Bacteria</taxon>
        <taxon>Pseudomonadati</taxon>
        <taxon>Pseudomonadota</taxon>
        <taxon>Gammaproteobacteria</taxon>
        <taxon>Alteromonadales</taxon>
        <taxon>Pseudoalteromonadaceae</taxon>
        <taxon>Pseudoalteromonas</taxon>
    </lineage>
</organism>
<evidence type="ECO:0000313" key="4">
    <source>
        <dbReference type="EMBL" id="CAH9056587.1"/>
    </source>
</evidence>
<keyword evidence="6" id="KW-1185">Reference proteome</keyword>
<dbReference type="Proteomes" id="UP001152467">
    <property type="component" value="Unassembled WGS sequence"/>
</dbReference>
<gene>
    <name evidence="5" type="ORF">PSECIP111854_03145</name>
    <name evidence="4" type="ORF">PSECIP111951_01491</name>
</gene>
<feature type="domain" description="Phosphoribosyltransferase" evidence="3">
    <location>
        <begin position="40"/>
        <end position="188"/>
    </location>
</feature>